<accession>A0A7H8TRG0</accession>
<sequence>MATRPEKASRWKRGVRPDRYAEAALADMLGVPLELARAMGWPHWLHLALIDDRVLLTAPWTPAGALAALEHLGRPVPMDRRAALFSGGVLAATLASWAAALPAGAVAASGRPQATARTADLIDTRLAALRLLDDEIGSGRTYGLARAERDMVTEVLRTHSYSEATGRRLFSAAAEAARICGWAAFDSGAIPEAERHYLGAARAAASAGDPVVQANILSFWAMARYSGGDTSGALDYVEGALTSATRTGSPRMIAMVHARASRAHAKAGDHNASRRAEEAAFAVYDRAGHPADEPACVYWVSRAELHSWAASNAADLNHPGRALTHYAAIPDAQQETAYDSAAYPRSHALRLTRQADAHLALRDVDAAVHAADKAVHTLGGVTSSRSTGILADLRGKLRAHRQVPLVRDFLERTV</sequence>
<evidence type="ECO:0000256" key="1">
    <source>
        <dbReference type="SAM" id="Phobius"/>
    </source>
</evidence>
<dbReference type="EMBL" id="CP056041">
    <property type="protein sequence ID" value="QKZ24770.1"/>
    <property type="molecule type" value="Genomic_DNA"/>
</dbReference>
<dbReference type="InterPro" id="IPR011990">
    <property type="entry name" value="TPR-like_helical_dom_sf"/>
</dbReference>
<dbReference type="Proteomes" id="UP000509418">
    <property type="component" value="Chromosome"/>
</dbReference>
<dbReference type="SUPFAM" id="SSF48452">
    <property type="entry name" value="TPR-like"/>
    <property type="match status" value="1"/>
</dbReference>
<feature type="transmembrane region" description="Helical" evidence="1">
    <location>
        <begin position="82"/>
        <end position="108"/>
    </location>
</feature>
<gene>
    <name evidence="2" type="ORF">HUT05_15170</name>
</gene>
<name>A0A7H8TRG0_STRCX</name>
<keyword evidence="1" id="KW-0472">Membrane</keyword>
<dbReference type="AlphaFoldDB" id="A0A7H8TRG0"/>
<proteinExistence type="predicted"/>
<keyword evidence="3" id="KW-1185">Reference proteome</keyword>
<keyword evidence="1" id="KW-1133">Transmembrane helix</keyword>
<organism evidence="2 3">
    <name type="scientific">Streptomyces chartreusis</name>
    <dbReference type="NCBI Taxonomy" id="1969"/>
    <lineage>
        <taxon>Bacteria</taxon>
        <taxon>Bacillati</taxon>
        <taxon>Actinomycetota</taxon>
        <taxon>Actinomycetes</taxon>
        <taxon>Kitasatosporales</taxon>
        <taxon>Streptomycetaceae</taxon>
        <taxon>Streptomyces</taxon>
    </lineage>
</organism>
<protein>
    <submittedName>
        <fullName evidence="2">Transcriptional regulator</fullName>
    </submittedName>
</protein>
<dbReference type="Gene3D" id="1.25.40.10">
    <property type="entry name" value="Tetratricopeptide repeat domain"/>
    <property type="match status" value="1"/>
</dbReference>
<keyword evidence="1" id="KW-0812">Transmembrane</keyword>
<evidence type="ECO:0000313" key="3">
    <source>
        <dbReference type="Proteomes" id="UP000509418"/>
    </source>
</evidence>
<reference evidence="2 3" key="1">
    <citation type="submission" date="2020-06" db="EMBL/GenBank/DDBJ databases">
        <title>Genome mining for natural products.</title>
        <authorList>
            <person name="Zhang B."/>
            <person name="Shi J."/>
            <person name="Ge H."/>
        </authorList>
    </citation>
    <scope>NUCLEOTIDE SEQUENCE [LARGE SCALE GENOMIC DNA]</scope>
    <source>
        <strain evidence="2 3">NA02069</strain>
    </source>
</reference>
<evidence type="ECO:0000313" key="2">
    <source>
        <dbReference type="EMBL" id="QKZ24770.1"/>
    </source>
</evidence>